<dbReference type="GO" id="GO:0051536">
    <property type="term" value="F:iron-sulfur cluster binding"/>
    <property type="evidence" value="ECO:0007669"/>
    <property type="project" value="InterPro"/>
</dbReference>
<protein>
    <submittedName>
        <fullName evidence="1">Putative phage-related protein</fullName>
        <ecNumber evidence="1">3.4.14.10</ecNumber>
    </submittedName>
</protein>
<dbReference type="RefSeq" id="WP_013047132.1">
    <property type="nucleotide sequence ID" value="NC_014010.1"/>
</dbReference>
<evidence type="ECO:0000313" key="1">
    <source>
        <dbReference type="EMBL" id="ADE40505.1"/>
    </source>
</evidence>
<dbReference type="OrthoDB" id="5673400at2"/>
<dbReference type="NCBIfam" id="TIGR01600">
    <property type="entry name" value="phage_tail_L"/>
    <property type="match status" value="1"/>
</dbReference>
<keyword evidence="2" id="KW-1185">Reference proteome</keyword>
<dbReference type="HOGENOM" id="CLU_077143_0_1_5"/>
<dbReference type="GO" id="GO:0030430">
    <property type="term" value="C:host cell cytoplasm"/>
    <property type="evidence" value="ECO:0007669"/>
    <property type="project" value="InterPro"/>
</dbReference>
<evidence type="ECO:0000313" key="2">
    <source>
        <dbReference type="Proteomes" id="UP000007460"/>
    </source>
</evidence>
<dbReference type="STRING" id="488538.SAR116_2262"/>
<dbReference type="GO" id="GO:0046718">
    <property type="term" value="P:symbiont entry into host cell"/>
    <property type="evidence" value="ECO:0007669"/>
    <property type="project" value="InterPro"/>
</dbReference>
<dbReference type="EMBL" id="CP001751">
    <property type="protein sequence ID" value="ADE40505.1"/>
    <property type="molecule type" value="Genomic_DNA"/>
</dbReference>
<reference evidence="1 2" key="1">
    <citation type="journal article" date="2010" name="J. Bacteriol.">
        <title>Complete genome sequence of "Candidatus Puniceispirillum marinum" IMCC1322, a representative of the SAR116 clade in the Alphaproteobacteria.</title>
        <authorList>
            <person name="Oh H.M."/>
            <person name="Kwon K.K."/>
            <person name="Kang I."/>
            <person name="Kang S.G."/>
            <person name="Lee J.H."/>
            <person name="Kim S.J."/>
            <person name="Cho J.C."/>
        </authorList>
    </citation>
    <scope>NUCLEOTIDE SEQUENCE [LARGE SCALE GENOMIC DNA]</scope>
    <source>
        <strain evidence="1 2">IMCC1322</strain>
    </source>
</reference>
<dbReference type="KEGG" id="apb:SAR116_2262"/>
<keyword evidence="1" id="KW-0378">Hydrolase</keyword>
<dbReference type="InterPro" id="IPR006487">
    <property type="entry name" value="Phage_lambda_L"/>
</dbReference>
<dbReference type="AlphaFoldDB" id="D5BPK3"/>
<accession>D5BPK3</accession>
<sequence>MTQRSGHISGATPGKISSAKMISADDASAPFPGKLVHLFEIDIKPTPFRFVAEAVQGGGVNFAGAAYRSFPIMASRFSWSAEGPPARPVLEVSNVTGLFNDAVTHDQLRGIAVRRIMTLTSELDPPHGEGGGNCFPVERWVIDRIARLERAVMRLELCAEASLEGKQFPQRVMLRDLCQHVYRRWDASQAAFDYSGVTCPYQGDSYFTADGAETTDPAKDECSLHLMSGCRKRFLFNLPFLGFPGVRRL</sequence>
<dbReference type="EC" id="3.4.14.10" evidence="1"/>
<proteinExistence type="predicted"/>
<name>D5BPK3_PUNMI</name>
<organism evidence="1 2">
    <name type="scientific">Puniceispirillum marinum (strain IMCC1322)</name>
    <dbReference type="NCBI Taxonomy" id="488538"/>
    <lineage>
        <taxon>Bacteria</taxon>
        <taxon>Pseudomonadati</taxon>
        <taxon>Pseudomonadota</taxon>
        <taxon>Alphaproteobacteria</taxon>
        <taxon>Candidatus Puniceispirillales</taxon>
        <taxon>Candidatus Puniceispirillaceae</taxon>
        <taxon>Candidatus Puniceispirillum</taxon>
    </lineage>
</organism>
<dbReference type="Pfam" id="PF05100">
    <property type="entry name" value="Phage_tail_L"/>
    <property type="match status" value="1"/>
</dbReference>
<dbReference type="GO" id="GO:0008240">
    <property type="term" value="F:tripeptidyl-peptidase activity"/>
    <property type="evidence" value="ECO:0007669"/>
    <property type="project" value="UniProtKB-EC"/>
</dbReference>
<gene>
    <name evidence="1" type="ordered locus">SAR116_2262</name>
</gene>
<dbReference type="eggNOG" id="COG4672">
    <property type="taxonomic scope" value="Bacteria"/>
</dbReference>
<dbReference type="Proteomes" id="UP000007460">
    <property type="component" value="Chromosome"/>
</dbReference>